<evidence type="ECO:0000313" key="5">
    <source>
        <dbReference type="Proteomes" id="UP000075357"/>
    </source>
</evidence>
<dbReference type="InterPro" id="IPR006119">
    <property type="entry name" value="Resolv_N"/>
</dbReference>
<reference evidence="4 5" key="1">
    <citation type="submission" date="2016-01" db="EMBL/GenBank/DDBJ databases">
        <title>Draft genome sequences of Microbacterium laevaniformans LCDC 91-0039 and the type strain of Microbacterium hominis LCDC 84-209.</title>
        <authorList>
            <person name="Bernier A.-M."/>
            <person name="Bernard K."/>
        </authorList>
    </citation>
    <scope>NUCLEOTIDE SEQUENCE [LARGE SCALE GENOMIC DNA]</scope>
    <source>
        <strain evidence="4 5">LCDC 91-0039</strain>
    </source>
</reference>
<dbReference type="EMBL" id="LRAD01000019">
    <property type="protein sequence ID" value="KXZ61393.1"/>
    <property type="molecule type" value="Genomic_DNA"/>
</dbReference>
<dbReference type="STRING" id="36807.Mlaev_00652"/>
<comment type="caution">
    <text evidence="4">The sequence shown here is derived from an EMBL/GenBank/DDBJ whole genome shotgun (WGS) entry which is preliminary data.</text>
</comment>
<dbReference type="PROSITE" id="PS51736">
    <property type="entry name" value="RECOMBINASES_3"/>
    <property type="match status" value="1"/>
</dbReference>
<name>A0A150HGV6_9MICO</name>
<evidence type="ECO:0000259" key="3">
    <source>
        <dbReference type="PROSITE" id="PS51736"/>
    </source>
</evidence>
<accession>A0A150HGV6</accession>
<keyword evidence="5" id="KW-1185">Reference proteome</keyword>
<keyword evidence="2" id="KW-0233">DNA recombination</keyword>
<dbReference type="AlphaFoldDB" id="A0A150HGV6"/>
<dbReference type="RefSeq" id="WP_061681863.1">
    <property type="nucleotide sequence ID" value="NZ_LRAD01000019.1"/>
</dbReference>
<evidence type="ECO:0000313" key="4">
    <source>
        <dbReference type="EMBL" id="KXZ61393.1"/>
    </source>
</evidence>
<dbReference type="Pfam" id="PF07508">
    <property type="entry name" value="Recombinase"/>
    <property type="match status" value="1"/>
</dbReference>
<dbReference type="SMART" id="SM00857">
    <property type="entry name" value="Resolvase"/>
    <property type="match status" value="1"/>
</dbReference>
<dbReference type="PATRIC" id="fig|36807.3.peg.675"/>
<dbReference type="InterPro" id="IPR050639">
    <property type="entry name" value="SSR_resolvase"/>
</dbReference>
<dbReference type="Pfam" id="PF00239">
    <property type="entry name" value="Resolvase"/>
    <property type="match status" value="1"/>
</dbReference>
<proteinExistence type="predicted"/>
<dbReference type="InterPro" id="IPR036162">
    <property type="entry name" value="Resolvase-like_N_sf"/>
</dbReference>
<dbReference type="InterPro" id="IPR038109">
    <property type="entry name" value="DNA_bind_recomb_sf"/>
</dbReference>
<protein>
    <submittedName>
        <fullName evidence="4">DNA-invertase hin</fullName>
    </submittedName>
</protein>
<feature type="domain" description="Resolvase/invertase-type recombinase catalytic" evidence="3">
    <location>
        <begin position="8"/>
        <end position="153"/>
    </location>
</feature>
<dbReference type="CDD" id="cd03768">
    <property type="entry name" value="SR_ResInv"/>
    <property type="match status" value="1"/>
</dbReference>
<dbReference type="GO" id="GO:0000150">
    <property type="term" value="F:DNA strand exchange activity"/>
    <property type="evidence" value="ECO:0007669"/>
    <property type="project" value="InterPro"/>
</dbReference>
<gene>
    <name evidence="4" type="primary">hin_1</name>
    <name evidence="4" type="ORF">Mlaev_00652</name>
</gene>
<dbReference type="InterPro" id="IPR011109">
    <property type="entry name" value="DNA_bind_recombinase_dom"/>
</dbReference>
<dbReference type="Gene3D" id="3.90.1750.20">
    <property type="entry name" value="Putative Large Serine Recombinase, Chain B, Domain 2"/>
    <property type="match status" value="1"/>
</dbReference>
<dbReference type="PANTHER" id="PTHR30461">
    <property type="entry name" value="DNA-INVERTASE FROM LAMBDOID PROPHAGE"/>
    <property type="match status" value="1"/>
</dbReference>
<dbReference type="GO" id="GO:0003677">
    <property type="term" value="F:DNA binding"/>
    <property type="evidence" value="ECO:0007669"/>
    <property type="project" value="UniProtKB-KW"/>
</dbReference>
<dbReference type="SUPFAM" id="SSF53041">
    <property type="entry name" value="Resolvase-like"/>
    <property type="match status" value="1"/>
</dbReference>
<dbReference type="PANTHER" id="PTHR30461:SF2">
    <property type="entry name" value="SERINE RECOMBINASE PINE-RELATED"/>
    <property type="match status" value="1"/>
</dbReference>
<evidence type="ECO:0000256" key="1">
    <source>
        <dbReference type="ARBA" id="ARBA00023125"/>
    </source>
</evidence>
<dbReference type="Gene3D" id="3.40.50.1390">
    <property type="entry name" value="Resolvase, N-terminal catalytic domain"/>
    <property type="match status" value="1"/>
</dbReference>
<keyword evidence="1" id="KW-0238">DNA-binding</keyword>
<sequence length="223" mass="24333">MNAAQARKVVAYMRTSTDEQDNGIEAQREAILRAAEFYGWEVVQELEDKISGGTDLAKRPKGQIALAMVREGIADALVVAKLDRLSRSVPDFGRILEDARKEGWGVVVLDPNIDTTSANGELVLNVLISVAQWERRIIGERTKAALSVVRERVKAEGGNLGRPRAVPDDIVARILRESREGKSARAIARDLTADNVPTAQGASNWSHQTVQAILSREARALSA</sequence>
<evidence type="ECO:0000256" key="2">
    <source>
        <dbReference type="ARBA" id="ARBA00023172"/>
    </source>
</evidence>
<dbReference type="Proteomes" id="UP000075357">
    <property type="component" value="Unassembled WGS sequence"/>
</dbReference>
<organism evidence="4 5">
    <name type="scientific">Microbacterium laevaniformans</name>
    <dbReference type="NCBI Taxonomy" id="36807"/>
    <lineage>
        <taxon>Bacteria</taxon>
        <taxon>Bacillati</taxon>
        <taxon>Actinomycetota</taxon>
        <taxon>Actinomycetes</taxon>
        <taxon>Micrococcales</taxon>
        <taxon>Microbacteriaceae</taxon>
        <taxon>Microbacterium</taxon>
    </lineage>
</organism>